<accession>A0ABS8YZA3</accession>
<organism evidence="1 2">
    <name type="scientific">Rhodobacter flavimaris</name>
    <dbReference type="NCBI Taxonomy" id="2907145"/>
    <lineage>
        <taxon>Bacteria</taxon>
        <taxon>Pseudomonadati</taxon>
        <taxon>Pseudomonadota</taxon>
        <taxon>Alphaproteobacteria</taxon>
        <taxon>Rhodobacterales</taxon>
        <taxon>Rhodobacter group</taxon>
        <taxon>Rhodobacter</taxon>
    </lineage>
</organism>
<dbReference type="EMBL" id="JAJUOS010000018">
    <property type="protein sequence ID" value="MCE5975147.1"/>
    <property type="molecule type" value="Genomic_DNA"/>
</dbReference>
<dbReference type="Proteomes" id="UP001521181">
    <property type="component" value="Unassembled WGS sequence"/>
</dbReference>
<name>A0ABS8YZA3_9RHOB</name>
<evidence type="ECO:0000313" key="2">
    <source>
        <dbReference type="Proteomes" id="UP001521181"/>
    </source>
</evidence>
<dbReference type="SUPFAM" id="SSF52540">
    <property type="entry name" value="P-loop containing nucleoside triphosphate hydrolases"/>
    <property type="match status" value="1"/>
</dbReference>
<keyword evidence="2" id="KW-1185">Reference proteome</keyword>
<evidence type="ECO:0008006" key="3">
    <source>
        <dbReference type="Google" id="ProtNLM"/>
    </source>
</evidence>
<reference evidence="1 2" key="1">
    <citation type="submission" date="2021-12" db="EMBL/GenBank/DDBJ databases">
        <title>Sinirhodobacter sp. WL0062 is a bacterium isolated from seawater.</title>
        <authorList>
            <person name="Wang L."/>
            <person name="He W."/>
            <person name="Zhang D.-F."/>
        </authorList>
    </citation>
    <scope>NUCLEOTIDE SEQUENCE [LARGE SCALE GENOMIC DNA]</scope>
    <source>
        <strain evidence="1 2">WL0062</strain>
    </source>
</reference>
<dbReference type="InterPro" id="IPR027417">
    <property type="entry name" value="P-loop_NTPase"/>
</dbReference>
<protein>
    <recommendedName>
        <fullName evidence="3">Sulfotransferase family protein</fullName>
    </recommendedName>
</protein>
<proteinExistence type="predicted"/>
<gene>
    <name evidence="1" type="ORF">LZA78_16870</name>
</gene>
<evidence type="ECO:0000313" key="1">
    <source>
        <dbReference type="EMBL" id="MCE5975147.1"/>
    </source>
</evidence>
<dbReference type="RefSeq" id="WP_233678065.1">
    <property type="nucleotide sequence ID" value="NZ_JAJUOS010000018.1"/>
</dbReference>
<comment type="caution">
    <text evidence="1">The sequence shown here is derived from an EMBL/GenBank/DDBJ whole genome shotgun (WGS) entry which is preliminary data.</text>
</comment>
<sequence length="371" mass="42401">MKLVIHVGPPKTGTTALQRALFGARAQLIEKGILYPDPKVRKAYNHGLLCSLFRPYAEAPRGMKKLGEANYLRQGEALSNEVRKQVKQRAPKLLILSSEWFARLYQANDPTKFMSFVESLGADSIDFILYARRPSDFFLSASQQRLRAASIFEPIYPWNLDKLIAGFQALASKHRVIVRPFDRKAMTGGSIMSDVAALYFPEAADLMTVPQTSRQSNESFSPETMVILQDFRRAFFPDQEDVFNERTRKLMRRLQKLDASDGNPRPALLPEWKAYLDYGHNGALELRDRYGISFSDFDYQRLEQGDFATRPEMGSDVADMVRVDAERLQRMIASLEQSFWSPRRSSAGWLRDTAKRVGCAENRPLPLWRFG</sequence>